<dbReference type="InterPro" id="IPR036685">
    <property type="entry name" value="YehU-like_sf"/>
</dbReference>
<dbReference type="EMBL" id="CP010802">
    <property type="protein sequence ID" value="ALC15603.1"/>
    <property type="molecule type" value="Genomic_DNA"/>
</dbReference>
<dbReference type="Pfam" id="PF06794">
    <property type="entry name" value="UPF0270"/>
    <property type="match status" value="1"/>
</dbReference>
<dbReference type="RefSeq" id="WP_053549796.1">
    <property type="nucleotide sequence ID" value="NZ_CP010802.1"/>
</dbReference>
<evidence type="ECO:0000313" key="4">
    <source>
        <dbReference type="Proteomes" id="UP000057158"/>
    </source>
</evidence>
<evidence type="ECO:0000313" key="3">
    <source>
        <dbReference type="EMBL" id="ALC15603.1"/>
    </source>
</evidence>
<proteinExistence type="inferred from homology"/>
<accession>A0A0M3QF78</accession>
<evidence type="ECO:0000256" key="1">
    <source>
        <dbReference type="ARBA" id="ARBA00006450"/>
    </source>
</evidence>
<dbReference type="PATRIC" id="fig|1603606.3.peg.897"/>
<dbReference type="KEGG" id="des:DSOUD_0816"/>
<dbReference type="SUPFAM" id="SSF118001">
    <property type="entry name" value="YehU-like"/>
    <property type="match status" value="1"/>
</dbReference>
<dbReference type="AlphaFoldDB" id="A0A0M3QF78"/>
<dbReference type="Gene3D" id="1.10.10.610">
    <property type="entry name" value="YehU-like"/>
    <property type="match status" value="1"/>
</dbReference>
<organism evidence="3 4">
    <name type="scientific">Desulfuromonas soudanensis</name>
    <dbReference type="NCBI Taxonomy" id="1603606"/>
    <lineage>
        <taxon>Bacteria</taxon>
        <taxon>Pseudomonadati</taxon>
        <taxon>Thermodesulfobacteriota</taxon>
        <taxon>Desulfuromonadia</taxon>
        <taxon>Desulfuromonadales</taxon>
        <taxon>Desulfuromonadaceae</taxon>
        <taxon>Desulfuromonas</taxon>
    </lineage>
</organism>
<protein>
    <recommendedName>
        <fullName evidence="5">YheU family protein</fullName>
    </recommendedName>
</protein>
<dbReference type="OrthoDB" id="5397420at2"/>
<evidence type="ECO:0008006" key="5">
    <source>
        <dbReference type="Google" id="ProtNLM"/>
    </source>
</evidence>
<gene>
    <name evidence="3" type="ORF">DSOUD_0816</name>
</gene>
<feature type="region of interest" description="Disordered" evidence="2">
    <location>
        <begin position="1"/>
        <end position="20"/>
    </location>
</feature>
<name>A0A0M3QF78_9BACT</name>
<comment type="similarity">
    <text evidence="1">Belongs to the UPF0270 family.</text>
</comment>
<sequence>MSQKKEEDEQEEGVEVPYERIHPETLKKMVQEFVTRDGADWGDAGCSLAEKVEEVLEQLKSRRVRVVLDLKSQTANFIPCRQA</sequence>
<dbReference type="InterPro" id="IPR010648">
    <property type="entry name" value="UPF0270"/>
</dbReference>
<keyword evidence="4" id="KW-1185">Reference proteome</keyword>
<reference evidence="3 4" key="1">
    <citation type="submission" date="2015-07" db="EMBL/GenBank/DDBJ databases">
        <title>Isolation and Genomic Characterization of a Novel Halophilic Metal-Reducing Deltaproteobacterium from the Deep Subsurface.</title>
        <authorList>
            <person name="Badalamenti J.P."/>
            <person name="Summers Z.M."/>
            <person name="Gralnick J.A."/>
            <person name="Bond D.R."/>
        </authorList>
    </citation>
    <scope>NUCLEOTIDE SEQUENCE [LARGE SCALE GENOMIC DNA]</scope>
    <source>
        <strain evidence="3 4">WTL</strain>
    </source>
</reference>
<dbReference type="STRING" id="1603606.DSOUD_0816"/>
<dbReference type="Proteomes" id="UP000057158">
    <property type="component" value="Chromosome"/>
</dbReference>
<evidence type="ECO:0000256" key="2">
    <source>
        <dbReference type="SAM" id="MobiDB-lite"/>
    </source>
</evidence>